<dbReference type="AlphaFoldDB" id="H9BWW2"/>
<dbReference type="Gene3D" id="2.60.120.10">
    <property type="entry name" value="Jelly Rolls"/>
    <property type="match status" value="1"/>
</dbReference>
<dbReference type="PANTHER" id="PTHR43698">
    <property type="entry name" value="RIBD C-TERMINAL DOMAIN CONTAINING PROTEIN"/>
    <property type="match status" value="1"/>
</dbReference>
<protein>
    <submittedName>
        <fullName evidence="1">Transcriptional regulator</fullName>
    </submittedName>
</protein>
<reference evidence="1" key="1">
    <citation type="submission" date="2011-11" db="EMBL/GenBank/DDBJ databases">
        <title>Construction and analysis of a metagenome of deep-sea sediment.</title>
        <authorList>
            <person name="Huo Y.-Y."/>
            <person name="Cheng H."/>
            <person name="Wu M."/>
        </authorList>
    </citation>
    <scope>NUCLEOTIDE SEQUENCE</scope>
</reference>
<dbReference type="SUPFAM" id="SSF51182">
    <property type="entry name" value="RmlC-like cupins"/>
    <property type="match status" value="1"/>
</dbReference>
<organism evidence="1">
    <name type="scientific">uncultured archaeon W4-93a</name>
    <dbReference type="NCBI Taxonomy" id="1131007"/>
    <lineage>
        <taxon>Archaea</taxon>
        <taxon>environmental samples</taxon>
    </lineage>
</organism>
<dbReference type="InterPro" id="IPR011051">
    <property type="entry name" value="RmlC_Cupin_sf"/>
</dbReference>
<dbReference type="PANTHER" id="PTHR43698:SF1">
    <property type="entry name" value="BLL4564 PROTEIN"/>
    <property type="match status" value="1"/>
</dbReference>
<dbReference type="InterPro" id="IPR014710">
    <property type="entry name" value="RmlC-like_jellyroll"/>
</dbReference>
<name>H9BWW2_9ARCH</name>
<proteinExistence type="predicted"/>
<dbReference type="EMBL" id="JQ085821">
    <property type="protein sequence ID" value="AFD03284.1"/>
    <property type="molecule type" value="Genomic_DNA"/>
</dbReference>
<sequence length="152" mass="17366">MKVLKENIFSKGKIRKVSSNYFTGPVYAREISNVKSPEHRIYHVTFKKGTVTKLHHHQGGQTLIVTKGKGVLSYYRKTSKGRSKFKIKKIKSIPLKIGDIAYIPAKELHTHGSSNKRQDFSHIAINSSPIKNKEPKTTWFESDFKNKVSKIL</sequence>
<accession>H9BWW2</accession>
<evidence type="ECO:0000313" key="1">
    <source>
        <dbReference type="EMBL" id="AFD03284.1"/>
    </source>
</evidence>